<dbReference type="Proteomes" id="UP000288405">
    <property type="component" value="Unassembled WGS sequence"/>
</dbReference>
<dbReference type="PANTHER" id="PTHR33969:SF2">
    <property type="entry name" value="SEGREGATION AND CONDENSATION PROTEIN A"/>
    <property type="match status" value="1"/>
</dbReference>
<comment type="subunit">
    <text evidence="2">Component of a cohesin-like complex composed of ScpA, ScpB and the Smc homodimer, in which ScpA and ScpB bind to the head domain of Smc. The presence of the three proteins is required for the association of the complex with DNA.</text>
</comment>
<dbReference type="Gene3D" id="6.10.250.2410">
    <property type="match status" value="1"/>
</dbReference>
<dbReference type="OrthoDB" id="9811016at2"/>
<dbReference type="InterPro" id="IPR003768">
    <property type="entry name" value="ScpA"/>
</dbReference>
<reference evidence="3 4" key="1">
    <citation type="journal article" date="2011" name="Front. Microbiol.">
        <title>Genomic signatures of strain selection and enhancement in Bacillus atrophaeus var. globigii, a historical biowarfare simulant.</title>
        <authorList>
            <person name="Gibbons H.S."/>
            <person name="Broomall S.M."/>
            <person name="McNew L.A."/>
            <person name="Daligault H."/>
            <person name="Chapman C."/>
            <person name="Bruce D."/>
            <person name="Karavis M."/>
            <person name="Krepps M."/>
            <person name="McGregor P.A."/>
            <person name="Hong C."/>
            <person name="Park K.H."/>
            <person name="Akmal A."/>
            <person name="Feldman A."/>
            <person name="Lin J.S."/>
            <person name="Chang W.E."/>
            <person name="Higgs B.W."/>
            <person name="Demirev P."/>
            <person name="Lindquist J."/>
            <person name="Liem A."/>
            <person name="Fochler E."/>
            <person name="Read T.D."/>
            <person name="Tapia R."/>
            <person name="Johnson S."/>
            <person name="Bishop-Lilly K.A."/>
            <person name="Detter C."/>
            <person name="Han C."/>
            <person name="Sozhamannan S."/>
            <person name="Rosenzweig C.N."/>
            <person name="Skowronski E.W."/>
        </authorList>
    </citation>
    <scope>NUCLEOTIDE SEQUENCE [LARGE SCALE GENOMIC DNA]</scope>
    <source>
        <strain evidence="3 4">GYP-17</strain>
    </source>
</reference>
<keyword evidence="2" id="KW-0132">Cell division</keyword>
<dbReference type="RefSeq" id="WP_126776416.1">
    <property type="nucleotide sequence ID" value="NZ_PIPM01000003.1"/>
</dbReference>
<dbReference type="Gene3D" id="1.10.10.580">
    <property type="entry name" value="Structural maintenance of chromosome 1. Chain E"/>
    <property type="match status" value="1"/>
</dbReference>
<comment type="subcellular location">
    <subcellularLocation>
        <location evidence="2">Cytoplasm</location>
    </subcellularLocation>
    <text evidence="2">Associated with two foci at the outer edges of the nucleoid region in young cells, and at four foci within both cell halves in older cells.</text>
</comment>
<dbReference type="GO" id="GO:0006260">
    <property type="term" value="P:DNA replication"/>
    <property type="evidence" value="ECO:0007669"/>
    <property type="project" value="UniProtKB-UniRule"/>
</dbReference>
<protein>
    <recommendedName>
        <fullName evidence="1 2">Segregation and condensation protein A</fullName>
    </recommendedName>
</protein>
<keyword evidence="2" id="KW-0159">Chromosome partition</keyword>
<comment type="similarity">
    <text evidence="2">Belongs to the ScpA family.</text>
</comment>
<keyword evidence="2" id="KW-0963">Cytoplasm</keyword>
<evidence type="ECO:0000313" key="4">
    <source>
        <dbReference type="Proteomes" id="UP000288405"/>
    </source>
</evidence>
<dbReference type="PANTHER" id="PTHR33969">
    <property type="entry name" value="SEGREGATION AND CONDENSATION PROTEIN A"/>
    <property type="match status" value="1"/>
</dbReference>
<dbReference type="GO" id="GO:0007059">
    <property type="term" value="P:chromosome segregation"/>
    <property type="evidence" value="ECO:0007669"/>
    <property type="project" value="UniProtKB-UniRule"/>
</dbReference>
<accession>A0A432WNM6</accession>
<evidence type="ECO:0000313" key="3">
    <source>
        <dbReference type="EMBL" id="RUO35297.1"/>
    </source>
</evidence>
<sequence>MSDLGSVQQSLPLGFVRGEPVFDQPEDLYIPPEALELMLDLFSGPMDLLLYLIRRQKMDILDLPILKITEQYMHYVDMMRELKLELAADYLLMAAMLAEIKSRMLLPKVQSEDDDEDDPRAELVRRLKEYEIIREGANQLDQQPQQYRDFFPATASTDARELAGQTPPEVTLEELGLALAKVMQLVKVQAHHQIKREVLSTRERMSRVLELLQEHGRVEFSRLFDIQEGRSGVVVSFLAILELNKEGLIVLTQAENFSTIYVGRDGRRSEAATMEAIA</sequence>
<keyword evidence="4" id="KW-1185">Reference proteome</keyword>
<comment type="function">
    <text evidence="2">Participates in chromosomal partition during cell division. May act via the formation of a condensin-like complex containing Smc and ScpB that pull DNA away from mid-cell into both cell halves.</text>
</comment>
<dbReference type="EMBL" id="PIPM01000003">
    <property type="protein sequence ID" value="RUO35297.1"/>
    <property type="molecule type" value="Genomic_DNA"/>
</dbReference>
<evidence type="ECO:0000256" key="2">
    <source>
        <dbReference type="HAMAP-Rule" id="MF_01805"/>
    </source>
</evidence>
<evidence type="ECO:0000256" key="1">
    <source>
        <dbReference type="ARBA" id="ARBA00044777"/>
    </source>
</evidence>
<gene>
    <name evidence="2" type="primary">scpA</name>
    <name evidence="3" type="ORF">CWE11_04545</name>
</gene>
<dbReference type="GO" id="GO:0051301">
    <property type="term" value="P:cell division"/>
    <property type="evidence" value="ECO:0007669"/>
    <property type="project" value="UniProtKB-KW"/>
</dbReference>
<keyword evidence="2" id="KW-0131">Cell cycle</keyword>
<proteinExistence type="inferred from homology"/>
<organism evidence="3 4">
    <name type="scientific">Aliidiomarina sanyensis</name>
    <dbReference type="NCBI Taxonomy" id="1249555"/>
    <lineage>
        <taxon>Bacteria</taxon>
        <taxon>Pseudomonadati</taxon>
        <taxon>Pseudomonadota</taxon>
        <taxon>Gammaproteobacteria</taxon>
        <taxon>Alteromonadales</taxon>
        <taxon>Idiomarinaceae</taxon>
        <taxon>Aliidiomarina</taxon>
    </lineage>
</organism>
<dbReference type="HAMAP" id="MF_01805">
    <property type="entry name" value="ScpA"/>
    <property type="match status" value="1"/>
</dbReference>
<name>A0A432WNM6_9GAMM</name>
<dbReference type="Pfam" id="PF02616">
    <property type="entry name" value="SMC_ScpA"/>
    <property type="match status" value="1"/>
</dbReference>
<dbReference type="GO" id="GO:0005737">
    <property type="term" value="C:cytoplasm"/>
    <property type="evidence" value="ECO:0007669"/>
    <property type="project" value="UniProtKB-SubCell"/>
</dbReference>
<dbReference type="InterPro" id="IPR023093">
    <property type="entry name" value="ScpA-like_C"/>
</dbReference>
<dbReference type="AlphaFoldDB" id="A0A432WNM6"/>
<comment type="caution">
    <text evidence="3">The sequence shown here is derived from an EMBL/GenBank/DDBJ whole genome shotgun (WGS) entry which is preliminary data.</text>
</comment>